<name>A0AA88KYZ1_ARTSF</name>
<dbReference type="PROSITE" id="PS00379">
    <property type="entry name" value="CDP_ALCOHOL_P_TRANSF"/>
    <property type="match status" value="1"/>
</dbReference>
<evidence type="ECO:0000256" key="7">
    <source>
        <dbReference type="ARBA" id="ARBA00022679"/>
    </source>
</evidence>
<evidence type="ECO:0000256" key="18">
    <source>
        <dbReference type="PIRNR" id="PIRNR000848"/>
    </source>
</evidence>
<dbReference type="PIRSF" id="PIRSF000848">
    <property type="entry name" value="CDP_diag_ino_3_P"/>
    <property type="match status" value="1"/>
</dbReference>
<comment type="caution">
    <text evidence="21">The sequence shown here is derived from an EMBL/GenBank/DDBJ whole genome shotgun (WGS) entry which is preliminary data.</text>
</comment>
<dbReference type="InterPro" id="IPR048254">
    <property type="entry name" value="CDP_ALCOHOL_P_TRANSF_CS"/>
</dbReference>
<keyword evidence="12 18" id="KW-0443">Lipid metabolism</keyword>
<reference evidence="21" key="1">
    <citation type="submission" date="2023-07" db="EMBL/GenBank/DDBJ databases">
        <title>Chromosome-level genome assembly of Artemia franciscana.</title>
        <authorList>
            <person name="Jo E."/>
        </authorList>
    </citation>
    <scope>NUCLEOTIDE SEQUENCE</scope>
    <source>
        <tissue evidence="21">Whole body</tissue>
    </source>
</reference>
<evidence type="ECO:0000256" key="6">
    <source>
        <dbReference type="ARBA" id="ARBA00022516"/>
    </source>
</evidence>
<dbReference type="GO" id="GO:0005794">
    <property type="term" value="C:Golgi apparatus"/>
    <property type="evidence" value="ECO:0007669"/>
    <property type="project" value="TreeGrafter"/>
</dbReference>
<feature type="transmembrane region" description="Helical" evidence="20">
    <location>
        <begin position="141"/>
        <end position="160"/>
    </location>
</feature>
<comment type="similarity">
    <text evidence="4 18 19">Belongs to the CDP-alcohol phosphatidyltransferase class-I family.</text>
</comment>
<evidence type="ECO:0000256" key="9">
    <source>
        <dbReference type="ARBA" id="ARBA00022723"/>
    </source>
</evidence>
<evidence type="ECO:0000256" key="8">
    <source>
        <dbReference type="ARBA" id="ARBA00022692"/>
    </source>
</evidence>
<keyword evidence="6 18" id="KW-0444">Lipid biosynthesis</keyword>
<dbReference type="FunFam" id="1.20.120.1760:FF:000003">
    <property type="entry name" value="CDP-diacylglycerol--inositol 3-phosphatidyltransferase"/>
    <property type="match status" value="1"/>
</dbReference>
<evidence type="ECO:0000256" key="13">
    <source>
        <dbReference type="ARBA" id="ARBA00023136"/>
    </source>
</evidence>
<organism evidence="21 22">
    <name type="scientific">Artemia franciscana</name>
    <name type="common">Brine shrimp</name>
    <name type="synonym">Artemia sanfranciscana</name>
    <dbReference type="NCBI Taxonomy" id="6661"/>
    <lineage>
        <taxon>Eukaryota</taxon>
        <taxon>Metazoa</taxon>
        <taxon>Ecdysozoa</taxon>
        <taxon>Arthropoda</taxon>
        <taxon>Crustacea</taxon>
        <taxon>Branchiopoda</taxon>
        <taxon>Anostraca</taxon>
        <taxon>Artemiidae</taxon>
        <taxon>Artemia</taxon>
    </lineage>
</organism>
<keyword evidence="15" id="KW-0464">Manganese</keyword>
<keyword evidence="10" id="KW-0460">Magnesium</keyword>
<evidence type="ECO:0000256" key="3">
    <source>
        <dbReference type="ARBA" id="ARBA00004141"/>
    </source>
</evidence>
<dbReference type="Pfam" id="PF01066">
    <property type="entry name" value="CDP-OH_P_transf"/>
    <property type="match status" value="1"/>
</dbReference>
<dbReference type="PANTHER" id="PTHR15362">
    <property type="entry name" value="PHOSPHATIDYLINOSITOL SYNTHASE"/>
    <property type="match status" value="1"/>
</dbReference>
<dbReference type="PANTHER" id="PTHR15362:SF4">
    <property type="entry name" value="CDP-DIACYLGLYCEROL--INOSITOL 3-PHOSPHATIDYLTRANSFERASE"/>
    <property type="match status" value="1"/>
</dbReference>
<dbReference type="GO" id="GO:0016020">
    <property type="term" value="C:membrane"/>
    <property type="evidence" value="ECO:0007669"/>
    <property type="project" value="UniProtKB-SubCell"/>
</dbReference>
<evidence type="ECO:0000256" key="11">
    <source>
        <dbReference type="ARBA" id="ARBA00022989"/>
    </source>
</evidence>
<evidence type="ECO:0000313" key="22">
    <source>
        <dbReference type="Proteomes" id="UP001187531"/>
    </source>
</evidence>
<keyword evidence="16 18" id="KW-1208">Phospholipid metabolism</keyword>
<dbReference type="EMBL" id="JAVRJZ010004559">
    <property type="protein sequence ID" value="KAK2701475.1"/>
    <property type="molecule type" value="Genomic_DNA"/>
</dbReference>
<gene>
    <name evidence="21" type="ORF">QYM36_019868</name>
</gene>
<dbReference type="Gene3D" id="1.20.120.1760">
    <property type="match status" value="1"/>
</dbReference>
<dbReference type="AlphaFoldDB" id="A0AA88KYZ1"/>
<protein>
    <recommendedName>
        <fullName evidence="17 18">CDP-diacylglycerol--inositol 3-phosphatidyltransferase</fullName>
        <ecNumber evidence="5 18">2.7.8.11</ecNumber>
    </recommendedName>
</protein>
<feature type="transmembrane region" description="Helical" evidence="20">
    <location>
        <begin position="20"/>
        <end position="43"/>
    </location>
</feature>
<proteinExistence type="inferred from homology"/>
<comment type="subcellular location">
    <subcellularLocation>
        <location evidence="3">Membrane</location>
        <topology evidence="3">Multi-pass membrane protein</topology>
    </subcellularLocation>
</comment>
<evidence type="ECO:0000256" key="4">
    <source>
        <dbReference type="ARBA" id="ARBA00010441"/>
    </source>
</evidence>
<dbReference type="Proteomes" id="UP001187531">
    <property type="component" value="Unassembled WGS sequence"/>
</dbReference>
<evidence type="ECO:0000256" key="16">
    <source>
        <dbReference type="ARBA" id="ARBA00023264"/>
    </source>
</evidence>
<evidence type="ECO:0000256" key="19">
    <source>
        <dbReference type="RuleBase" id="RU003750"/>
    </source>
</evidence>
<feature type="transmembrane region" description="Helical" evidence="20">
    <location>
        <begin position="166"/>
        <end position="186"/>
    </location>
</feature>
<keyword evidence="13 18" id="KW-0472">Membrane</keyword>
<dbReference type="EC" id="2.7.8.11" evidence="5 18"/>
<keyword evidence="9" id="KW-0479">Metal-binding</keyword>
<keyword evidence="11 20" id="KW-1133">Transmembrane helix</keyword>
<evidence type="ECO:0000256" key="20">
    <source>
        <dbReference type="SAM" id="Phobius"/>
    </source>
</evidence>
<dbReference type="GO" id="GO:0006661">
    <property type="term" value="P:phosphatidylinositol biosynthetic process"/>
    <property type="evidence" value="ECO:0007669"/>
    <property type="project" value="TreeGrafter"/>
</dbReference>
<evidence type="ECO:0000256" key="2">
    <source>
        <dbReference type="ARBA" id="ARBA00001946"/>
    </source>
</evidence>
<evidence type="ECO:0000256" key="15">
    <source>
        <dbReference type="ARBA" id="ARBA00023211"/>
    </source>
</evidence>
<evidence type="ECO:0000256" key="12">
    <source>
        <dbReference type="ARBA" id="ARBA00023098"/>
    </source>
</evidence>
<sequence length="218" mass="24743">MFTTDNVFLFIPNLIGYARVVFGIAALYVMPSLPTIAATLYLLSGFLDAFDGHAARHFNQSSQFGGMLDMLTDRCMTMALLVTLSTFYPSWVFVFQLSMVIDISCHWIHMHTSLLLGKGSHKYIDPSENTFLRFYYTSRTFLFTMCAGNELFYAMLYLLYFTEGPLVLGIGLFRILVIVCTPIAVFKSILAVLQGYIAWKNLGDLDIRERQELKEKSG</sequence>
<evidence type="ECO:0000256" key="17">
    <source>
        <dbReference type="ARBA" id="ARBA00070582"/>
    </source>
</evidence>
<keyword evidence="7 18" id="KW-0808">Transferase</keyword>
<dbReference type="InterPro" id="IPR043130">
    <property type="entry name" value="CDP-OH_PTrfase_TM_dom"/>
</dbReference>
<evidence type="ECO:0000313" key="21">
    <source>
        <dbReference type="EMBL" id="KAK2701475.1"/>
    </source>
</evidence>
<keyword evidence="22" id="KW-1185">Reference proteome</keyword>
<evidence type="ECO:0000256" key="1">
    <source>
        <dbReference type="ARBA" id="ARBA00001936"/>
    </source>
</evidence>
<comment type="cofactor">
    <cofactor evidence="1">
        <name>Mn(2+)</name>
        <dbReference type="ChEBI" id="CHEBI:29035"/>
    </cofactor>
</comment>
<dbReference type="GO" id="GO:0003881">
    <property type="term" value="F:CDP-diacylglycerol-inositol 3-phosphatidyltransferase activity"/>
    <property type="evidence" value="ECO:0007669"/>
    <property type="project" value="UniProtKB-UniRule"/>
</dbReference>
<evidence type="ECO:0000256" key="14">
    <source>
        <dbReference type="ARBA" id="ARBA00023209"/>
    </source>
</evidence>
<comment type="catalytic activity">
    <reaction evidence="18">
        <text>a CDP-1,2-diacyl-sn-glycerol + myo-inositol = a 1,2-diacyl-sn-glycero-3-phospho-(1D-myo-inositol) + CMP + H(+)</text>
        <dbReference type="Rhea" id="RHEA:11580"/>
        <dbReference type="ChEBI" id="CHEBI:15378"/>
        <dbReference type="ChEBI" id="CHEBI:17268"/>
        <dbReference type="ChEBI" id="CHEBI:57880"/>
        <dbReference type="ChEBI" id="CHEBI:58332"/>
        <dbReference type="ChEBI" id="CHEBI:60377"/>
        <dbReference type="EC" id="2.7.8.11"/>
    </reaction>
</comment>
<evidence type="ECO:0000256" key="5">
    <source>
        <dbReference type="ARBA" id="ARBA00013212"/>
    </source>
</evidence>
<accession>A0AA88KYZ1</accession>
<evidence type="ECO:0000256" key="10">
    <source>
        <dbReference type="ARBA" id="ARBA00022842"/>
    </source>
</evidence>
<keyword evidence="8 20" id="KW-0812">Transmembrane</keyword>
<dbReference type="InterPro" id="IPR000462">
    <property type="entry name" value="CDP-OH_P_trans"/>
</dbReference>
<keyword evidence="14 18" id="KW-0594">Phospholipid biosynthesis</keyword>
<comment type="cofactor">
    <cofactor evidence="2">
        <name>Mg(2+)</name>
        <dbReference type="ChEBI" id="CHEBI:18420"/>
    </cofactor>
</comment>
<dbReference type="GO" id="GO:0046872">
    <property type="term" value="F:metal ion binding"/>
    <property type="evidence" value="ECO:0007669"/>
    <property type="project" value="UniProtKB-KW"/>
</dbReference>
<dbReference type="InterPro" id="IPR014387">
    <property type="entry name" value="CDP_diag_ino_3_P_euk"/>
</dbReference>